<dbReference type="AlphaFoldDB" id="A0A5C5CVH9"/>
<name>A0A5C5CVH9_9HYPH</name>
<organism evidence="2 3">
    <name type="scientific">Brucella pecoris</name>
    <dbReference type="NCBI Taxonomy" id="867683"/>
    <lineage>
        <taxon>Bacteria</taxon>
        <taxon>Pseudomonadati</taxon>
        <taxon>Pseudomonadota</taxon>
        <taxon>Alphaproteobacteria</taxon>
        <taxon>Hyphomicrobiales</taxon>
        <taxon>Brucellaceae</taxon>
        <taxon>Brucella/Ochrobactrum group</taxon>
        <taxon>Brucella</taxon>
    </lineage>
</organism>
<comment type="caution">
    <text evidence="2">The sequence shown here is derived from an EMBL/GenBank/DDBJ whole genome shotgun (WGS) entry which is preliminary data.</text>
</comment>
<evidence type="ECO:0000313" key="3">
    <source>
        <dbReference type="Proteomes" id="UP000313390"/>
    </source>
</evidence>
<evidence type="ECO:0000256" key="1">
    <source>
        <dbReference type="SAM" id="Phobius"/>
    </source>
</evidence>
<keyword evidence="1" id="KW-0472">Membrane</keyword>
<reference evidence="2 3" key="1">
    <citation type="journal article" date="2011" name="Int. J. Syst. Evol. Microbiol.">
        <title>Ochrobactrum pecoris sp. nov., isolated from farm animals.</title>
        <authorList>
            <person name="Kampfer P."/>
            <person name="Huber B."/>
            <person name="Busse H.J."/>
            <person name="Scholz H.C."/>
            <person name="Tomaso H."/>
            <person name="Hotzel H."/>
            <person name="Melzer F."/>
        </authorList>
    </citation>
    <scope>NUCLEOTIDE SEQUENCE [LARGE SCALE GENOMIC DNA]</scope>
    <source>
        <strain evidence="2 3">08RB2639</strain>
    </source>
</reference>
<gene>
    <name evidence="2" type="ORF">FIB18_01560</name>
</gene>
<keyword evidence="1" id="KW-1133">Transmembrane helix</keyword>
<proteinExistence type="predicted"/>
<sequence>MQHFLKGSQLSGAISTAFYLWIHFSSFPLSRRRRQGPMQNFAFPMQSLHEDKLKETFCLKESLLMQCGHSD</sequence>
<protein>
    <submittedName>
        <fullName evidence="2">Uncharacterized protein</fullName>
    </submittedName>
</protein>
<keyword evidence="1" id="KW-0812">Transmembrane</keyword>
<dbReference type="EMBL" id="VEWK01000001">
    <property type="protein sequence ID" value="TNV15472.1"/>
    <property type="molecule type" value="Genomic_DNA"/>
</dbReference>
<feature type="transmembrane region" description="Helical" evidence="1">
    <location>
        <begin position="12"/>
        <end position="29"/>
    </location>
</feature>
<accession>A0A5C5CVH9</accession>
<dbReference type="Proteomes" id="UP000313390">
    <property type="component" value="Unassembled WGS sequence"/>
</dbReference>
<evidence type="ECO:0000313" key="2">
    <source>
        <dbReference type="EMBL" id="TNV15472.1"/>
    </source>
</evidence>